<feature type="compositionally biased region" description="Polar residues" evidence="1">
    <location>
        <begin position="884"/>
        <end position="894"/>
    </location>
</feature>
<evidence type="ECO:0000313" key="3">
    <source>
        <dbReference type="EMBL" id="KAJ8473649.1"/>
    </source>
</evidence>
<feature type="compositionally biased region" description="Polar residues" evidence="1">
    <location>
        <begin position="680"/>
        <end position="690"/>
    </location>
</feature>
<dbReference type="GO" id="GO:0006357">
    <property type="term" value="P:regulation of transcription by RNA polymerase II"/>
    <property type="evidence" value="ECO:0007669"/>
    <property type="project" value="TreeGrafter"/>
</dbReference>
<dbReference type="GO" id="GO:0034967">
    <property type="term" value="C:Set3 complex"/>
    <property type="evidence" value="ECO:0007669"/>
    <property type="project" value="TreeGrafter"/>
</dbReference>
<feature type="region of interest" description="Disordered" evidence="1">
    <location>
        <begin position="1509"/>
        <end position="1540"/>
    </location>
</feature>
<name>A0AAD7TQS1_9APHY</name>
<feature type="compositionally biased region" description="Basic and acidic residues" evidence="1">
    <location>
        <begin position="194"/>
        <end position="222"/>
    </location>
</feature>
<feature type="domain" description="SANT" evidence="2">
    <location>
        <begin position="1112"/>
        <end position="1163"/>
    </location>
</feature>
<feature type="region of interest" description="Disordered" evidence="1">
    <location>
        <begin position="97"/>
        <end position="131"/>
    </location>
</feature>
<dbReference type="PROSITE" id="PS51293">
    <property type="entry name" value="SANT"/>
    <property type="match status" value="2"/>
</dbReference>
<dbReference type="SUPFAM" id="SSF46689">
    <property type="entry name" value="Homeodomain-like"/>
    <property type="match status" value="2"/>
</dbReference>
<feature type="compositionally biased region" description="Polar residues" evidence="1">
    <location>
        <begin position="354"/>
        <end position="368"/>
    </location>
</feature>
<feature type="compositionally biased region" description="Polar residues" evidence="1">
    <location>
        <begin position="560"/>
        <end position="569"/>
    </location>
</feature>
<feature type="compositionally biased region" description="Pro residues" evidence="1">
    <location>
        <begin position="403"/>
        <end position="417"/>
    </location>
</feature>
<dbReference type="Gene3D" id="1.10.10.60">
    <property type="entry name" value="Homeodomain-like"/>
    <property type="match status" value="2"/>
</dbReference>
<feature type="compositionally biased region" description="Low complexity" evidence="1">
    <location>
        <begin position="245"/>
        <end position="255"/>
    </location>
</feature>
<feature type="domain" description="SANT" evidence="2">
    <location>
        <begin position="1366"/>
        <end position="1417"/>
    </location>
</feature>
<sequence>MSNLGEARRLPGNPSLTYDVSAPPSHPVFPAHSSWYHAQRQQPYSEHRLATPPAPAAGYPYYDRYAPEEPPAPAFREGYATEFGPNYWRPEREFFPTTPSPERFRPPQVDAWPRPASWQEPEPPAWPERREVVREPYTPQWNRPARDVPATRMFEPSDNWKQSHVGPVPYPERFASASALQYLRLTWKCSVPPPRERPVERYPEPPAREFRERPGERPRPREIYSPPQPTGERYRPYSPSSSLGPRNRFPFPNARPDSHRPPLPEADWAPEDDDLYADRDEGISREPAVTYPAPPAPLDQRRFRPRDSIERSVSPVSPRPTQHPSPGYIPGMASMPKRESPELPHLEALPPKPYSSQPVRIPTDQQHPTLPRKPVSRSPSHSSTASSSQLPHVFAQPQRSGLPPKPQPQVQPQPRPSQVPSQVPLRAQTKSPALQISPVTRVSPVMDSLASTPQEEHVAAAQSTSVVSHPQQHHEDFRRVQPTSGPSSQPASQGNKGWGNGAPMDVDYWDYMLTMITGRRSYLQKAPSFVPSTLAIDAKLKFPETGAVNGAPRTSHTEQAESSQTTQANPRGREDGAESDMEMSLPASPVRSYTPAALSVLDVVSEVKGLGERDEPQTYRAEQSRGDSEEAEDAADTSDMDMSPPASPVLASAPTSVNVQAPASPVGHEQKNELVRPSLSIDTSIASPQPTRAAARQRVPPSSTASTPEPGGDDSDMEMSSPTSSVAPSPRPASPPSASEAMPKSPASPLRTPRSLPRHADTSAQVDPPSPASAAESSAQNKPVVPAHRDAAVSPLVPHASLSVPASAATTPRAHVRRNAFQEGNGVSASPRIRRTTASMERLHVDSGELSPPVSEETLREETEGIDKDAESASHPEKDAVMGTSKQTLPSTTEEGAAESDKMMTDIPLADALRMVVRLRMQFPSQSQEERVEPVIVSNRQIAEPEQPEEAPAPEALVESVIEKEREQLTSGTFDGTKHSLRKRFAEHQAALADKVERLRKEYLALHEKWLVHCSKLDEVARASALEEAAATAGRTTRRSAAMGDAVRTDLEMEQILASLGNEELTDANHLSAKNAATIPDMVSVTKGRVDVVFDDTNHLVEDPHSFYALETGIDDWTDKEKAVFLEKYAMHPKQFGIIAEFLPNKTPAQCVTFYYLHKNTTIDFRKVVAQFTVVGKRSRRGRGGKQKGNALLADILKHDDELSRDSTPNTTTSGRRRRGLASAPSGTPTSGLGPIPAPAQEQEAGPSAPVAEQQRTRNASRRSTTQNTPVGTPTPDPEPAPKRPRRRANPTPKAVAALSQDNGDDGADEDARPAKRARKGRKSKAADAETAPTTATEDASSTPVPAGETRFIDQTEATARKKSGGSGANWSDEDKELFLKLLAQHGDDFKRIAASMPNKTTIQVTSFYKANLAEMELAKVAAMAPKRSPTPSGSGGATPIASTKPSTPAAENDVATSTDVPTRRGSEVGPSASADTDGVSVASDVSAPASSGRNFLSASVDAIRAHFQASKDSPATPVSPPPPGPSRAPTASGSLAEPSAFTTQTPATLTTTFPTFSYNNLGPSNFTGGQLPPSAFARLSAPQPNGSANAPPMMMEFSDFALQPWTTQGGNGAQVPGLPATLETTEDLVRYLEHRTRLTAGQNVDSDFM</sequence>
<feature type="region of interest" description="Disordered" evidence="1">
    <location>
        <begin position="608"/>
        <end position="900"/>
    </location>
</feature>
<feature type="compositionally biased region" description="Basic and acidic residues" evidence="1">
    <location>
        <begin position="857"/>
        <end position="880"/>
    </location>
</feature>
<feature type="compositionally biased region" description="Low complexity" evidence="1">
    <location>
        <begin position="1528"/>
        <end position="1540"/>
    </location>
</feature>
<feature type="compositionally biased region" description="Low complexity" evidence="1">
    <location>
        <begin position="1472"/>
        <end position="1492"/>
    </location>
</feature>
<feature type="compositionally biased region" description="Low complexity" evidence="1">
    <location>
        <begin position="1329"/>
        <end position="1344"/>
    </location>
</feature>
<protein>
    <recommendedName>
        <fullName evidence="2">SANT domain-containing protein</fullName>
    </recommendedName>
</protein>
<dbReference type="Proteomes" id="UP001215151">
    <property type="component" value="Unassembled WGS sequence"/>
</dbReference>
<feature type="region of interest" description="Disordered" evidence="1">
    <location>
        <begin position="1"/>
        <end position="23"/>
    </location>
</feature>
<feature type="compositionally biased region" description="Basic and acidic residues" evidence="1">
    <location>
        <begin position="336"/>
        <end position="345"/>
    </location>
</feature>
<feature type="compositionally biased region" description="Polar residues" evidence="1">
    <location>
        <begin position="481"/>
        <end position="495"/>
    </location>
</feature>
<feature type="compositionally biased region" description="Low complexity" evidence="1">
    <location>
        <begin position="376"/>
        <end position="388"/>
    </location>
</feature>
<feature type="compositionally biased region" description="Polar residues" evidence="1">
    <location>
        <begin position="428"/>
        <end position="440"/>
    </location>
</feature>
<feature type="region of interest" description="Disordered" evidence="1">
    <location>
        <begin position="1200"/>
        <end position="1373"/>
    </location>
</feature>
<dbReference type="PANTHER" id="PTHR13992">
    <property type="entry name" value="NUCLEAR RECEPTOR CO-REPRESSOR RELATED NCOR"/>
    <property type="match status" value="1"/>
</dbReference>
<comment type="caution">
    <text evidence="3">The sequence shown here is derived from an EMBL/GenBank/DDBJ whole genome shotgun (WGS) entry which is preliminary data.</text>
</comment>
<feature type="region of interest" description="Disordered" evidence="1">
    <location>
        <begin position="1424"/>
        <end position="1493"/>
    </location>
</feature>
<evidence type="ECO:0000256" key="1">
    <source>
        <dbReference type="SAM" id="MobiDB-lite"/>
    </source>
</evidence>
<feature type="region of interest" description="Disordered" evidence="1">
    <location>
        <begin position="546"/>
        <end position="590"/>
    </location>
</feature>
<dbReference type="SMART" id="SM00717">
    <property type="entry name" value="SANT"/>
    <property type="match status" value="2"/>
</dbReference>
<dbReference type="InterPro" id="IPR051571">
    <property type="entry name" value="N-CoR_corepressor"/>
</dbReference>
<feature type="compositionally biased region" description="Basic residues" evidence="1">
    <location>
        <begin position="1315"/>
        <end position="1324"/>
    </location>
</feature>
<feature type="compositionally biased region" description="Low complexity" evidence="1">
    <location>
        <begin position="736"/>
        <end position="749"/>
    </location>
</feature>
<feature type="compositionally biased region" description="Pro residues" evidence="1">
    <location>
        <begin position="1518"/>
        <end position="1527"/>
    </location>
</feature>
<dbReference type="EMBL" id="JAPEVG010000214">
    <property type="protein sequence ID" value="KAJ8473649.1"/>
    <property type="molecule type" value="Genomic_DNA"/>
</dbReference>
<reference evidence="3" key="1">
    <citation type="submission" date="2022-11" db="EMBL/GenBank/DDBJ databases">
        <title>Genome Sequence of Cubamyces cubensis.</title>
        <authorList>
            <person name="Buettner E."/>
        </authorList>
    </citation>
    <scope>NUCLEOTIDE SEQUENCE</scope>
    <source>
        <strain evidence="3">MPL-01</strain>
    </source>
</reference>
<feature type="region of interest" description="Disordered" evidence="1">
    <location>
        <begin position="190"/>
        <end position="501"/>
    </location>
</feature>
<keyword evidence="4" id="KW-1185">Reference proteome</keyword>
<dbReference type="PANTHER" id="PTHR13992:SF39">
    <property type="entry name" value="SMRTER, ISOFORM G"/>
    <property type="match status" value="1"/>
</dbReference>
<organism evidence="3 4">
    <name type="scientific">Trametes cubensis</name>
    <dbReference type="NCBI Taxonomy" id="1111947"/>
    <lineage>
        <taxon>Eukaryota</taxon>
        <taxon>Fungi</taxon>
        <taxon>Dikarya</taxon>
        <taxon>Basidiomycota</taxon>
        <taxon>Agaricomycotina</taxon>
        <taxon>Agaricomycetes</taxon>
        <taxon>Polyporales</taxon>
        <taxon>Polyporaceae</taxon>
        <taxon>Trametes</taxon>
    </lineage>
</organism>
<evidence type="ECO:0000313" key="4">
    <source>
        <dbReference type="Proteomes" id="UP001215151"/>
    </source>
</evidence>
<dbReference type="InterPro" id="IPR017884">
    <property type="entry name" value="SANT_dom"/>
</dbReference>
<gene>
    <name evidence="3" type="ORF">ONZ51_g7738</name>
</gene>
<proteinExistence type="predicted"/>
<feature type="compositionally biased region" description="Polar residues" evidence="1">
    <location>
        <begin position="461"/>
        <end position="470"/>
    </location>
</feature>
<dbReference type="InterPro" id="IPR009057">
    <property type="entry name" value="Homeodomain-like_sf"/>
</dbReference>
<accession>A0AAD7TQS1</accession>
<evidence type="ECO:0000259" key="2">
    <source>
        <dbReference type="PROSITE" id="PS51293"/>
    </source>
</evidence>
<dbReference type="Pfam" id="PF00249">
    <property type="entry name" value="Myb_DNA-binding"/>
    <property type="match status" value="2"/>
</dbReference>
<feature type="compositionally biased region" description="Basic and acidic residues" evidence="1">
    <location>
        <begin position="609"/>
        <end position="628"/>
    </location>
</feature>
<dbReference type="InterPro" id="IPR001005">
    <property type="entry name" value="SANT/Myb"/>
</dbReference>
<feature type="compositionally biased region" description="Basic and acidic residues" evidence="1">
    <location>
        <begin position="299"/>
        <end position="310"/>
    </location>
</feature>
<feature type="compositionally biased region" description="Acidic residues" evidence="1">
    <location>
        <begin position="629"/>
        <end position="639"/>
    </location>
</feature>
<dbReference type="CDD" id="cd00167">
    <property type="entry name" value="SANT"/>
    <property type="match status" value="2"/>
</dbReference>